<sequence length="126" mass="12765">MGQQERIRRNLPERGGGLEKIPGGESAGKIPAAASRFFSAICSLIFLIFSASALESPEAAELEELGGEASEAPPGELLGGDSSEPVCPPGASTLSASGDPNSEVLLPAAGLSLPPENASLVDSTQY</sequence>
<feature type="compositionally biased region" description="Low complexity" evidence="1">
    <location>
        <begin position="67"/>
        <end position="76"/>
    </location>
</feature>
<feature type="region of interest" description="Disordered" evidence="1">
    <location>
        <begin position="1"/>
        <end position="26"/>
    </location>
</feature>
<organism evidence="2">
    <name type="scientific">Chromera velia CCMP2878</name>
    <dbReference type="NCBI Taxonomy" id="1169474"/>
    <lineage>
        <taxon>Eukaryota</taxon>
        <taxon>Sar</taxon>
        <taxon>Alveolata</taxon>
        <taxon>Colpodellida</taxon>
        <taxon>Chromeraceae</taxon>
        <taxon>Chromera</taxon>
    </lineage>
</organism>
<dbReference type="VEuPathDB" id="CryptoDB:Cvel_21848"/>
<protein>
    <submittedName>
        <fullName evidence="2">Uncharacterized protein</fullName>
    </submittedName>
</protein>
<gene>
    <name evidence="2" type="ORF">Cvel_21848</name>
</gene>
<dbReference type="EMBL" id="CDMZ01001200">
    <property type="protein sequence ID" value="CEM28861.1"/>
    <property type="molecule type" value="Genomic_DNA"/>
</dbReference>
<accession>A0A0G4GHA4</accession>
<name>A0A0G4GHA4_9ALVE</name>
<reference evidence="2" key="1">
    <citation type="submission" date="2014-11" db="EMBL/GenBank/DDBJ databases">
        <authorList>
            <person name="Otto D Thomas"/>
            <person name="Naeem Raeece"/>
        </authorList>
    </citation>
    <scope>NUCLEOTIDE SEQUENCE</scope>
</reference>
<evidence type="ECO:0000313" key="2">
    <source>
        <dbReference type="EMBL" id="CEM28861.1"/>
    </source>
</evidence>
<feature type="compositionally biased region" description="Basic and acidic residues" evidence="1">
    <location>
        <begin position="1"/>
        <end position="12"/>
    </location>
</feature>
<evidence type="ECO:0000256" key="1">
    <source>
        <dbReference type="SAM" id="MobiDB-lite"/>
    </source>
</evidence>
<dbReference type="AlphaFoldDB" id="A0A0G4GHA4"/>
<feature type="region of interest" description="Disordered" evidence="1">
    <location>
        <begin position="59"/>
        <end position="126"/>
    </location>
</feature>
<proteinExistence type="predicted"/>